<evidence type="ECO:0000313" key="2">
    <source>
        <dbReference type="Proteomes" id="UP000033054"/>
    </source>
</evidence>
<gene>
    <name evidence="1" type="ORF">SD10_09070</name>
</gene>
<dbReference type="Proteomes" id="UP000033054">
    <property type="component" value="Chromosome"/>
</dbReference>
<protein>
    <submittedName>
        <fullName evidence="1">Uncharacterized protein</fullName>
    </submittedName>
</protein>
<dbReference type="PATRIC" id="fig|1379870.5.peg.1975"/>
<dbReference type="KEGG" id="srd:SD10_09070"/>
<dbReference type="RefSeq" id="WP_046573512.1">
    <property type="nucleotide sequence ID" value="NZ_CP010429.1"/>
</dbReference>
<keyword evidence="2" id="KW-1185">Reference proteome</keyword>
<reference evidence="1 2" key="1">
    <citation type="journal article" date="2014" name="Curr. Microbiol.">
        <title>Spirosoma radiotolerans sp. nov., a gamma-radiation-resistant bacterium isolated from gamma ray-irradiated soil.</title>
        <authorList>
            <person name="Lee J.J."/>
            <person name="Srinivasan S."/>
            <person name="Lim S."/>
            <person name="Joe M."/>
            <person name="Im S."/>
            <person name="Bae S.I."/>
            <person name="Park K.R."/>
            <person name="Han J.H."/>
            <person name="Park S.H."/>
            <person name="Joo B.M."/>
            <person name="Park S.J."/>
            <person name="Kim M.K."/>
        </authorList>
    </citation>
    <scope>NUCLEOTIDE SEQUENCE [LARGE SCALE GENOMIC DNA]</scope>
    <source>
        <strain evidence="1 2">DG5A</strain>
    </source>
</reference>
<dbReference type="STRING" id="1379870.SD10_09070"/>
<name>A0A0E3V6H7_9BACT</name>
<organism evidence="1 2">
    <name type="scientific">Spirosoma radiotolerans</name>
    <dbReference type="NCBI Taxonomy" id="1379870"/>
    <lineage>
        <taxon>Bacteria</taxon>
        <taxon>Pseudomonadati</taxon>
        <taxon>Bacteroidota</taxon>
        <taxon>Cytophagia</taxon>
        <taxon>Cytophagales</taxon>
        <taxon>Cytophagaceae</taxon>
        <taxon>Spirosoma</taxon>
    </lineage>
</organism>
<sequence length="263" mass="30455">MQTLTISPNLEVTLYDSIEEFPVHIELEARQYATMQSGLATSQEELEEKKERIDLLERYDRKGDLYKEQSNYRIAEHLLSINFMPLELEWCCYVYAINGGRVVGHRENALIERLDHLKENGLTSNQIAESLNQLKAEMEAEVKRLYPGRIEKGKKWNNLTRYKAYGEAMVDHFIDPNEETKRKLDKAIIDILSTQEVLDFGGENDVLSQLKTAQFAMYAILTECGVADPKSITLFEYYGWIDVLQKRHEAQKPTPTPHAPKRQ</sequence>
<dbReference type="HOGENOM" id="CLU_1057300_0_0_10"/>
<proteinExistence type="predicted"/>
<dbReference type="EMBL" id="CP010429">
    <property type="protein sequence ID" value="AKD55032.1"/>
    <property type="molecule type" value="Genomic_DNA"/>
</dbReference>
<accession>A0A0E3V6H7</accession>
<dbReference type="AlphaFoldDB" id="A0A0E3V6H7"/>
<evidence type="ECO:0000313" key="1">
    <source>
        <dbReference type="EMBL" id="AKD55032.1"/>
    </source>
</evidence>